<gene>
    <name evidence="2" type="ORF">TBC1_111185</name>
</gene>
<dbReference type="AlphaFoldDB" id="A0A0S7C2I5"/>
<dbReference type="STRING" id="1678841.TBC1_111185"/>
<accession>A0A0S7C2I5</accession>
<evidence type="ECO:0000313" key="3">
    <source>
        <dbReference type="Proteomes" id="UP000053091"/>
    </source>
</evidence>
<dbReference type="EMBL" id="DF968182">
    <property type="protein sequence ID" value="GAP43043.1"/>
    <property type="molecule type" value="Genomic_DNA"/>
</dbReference>
<dbReference type="PROSITE" id="PS51257">
    <property type="entry name" value="PROKAR_LIPOPROTEIN"/>
    <property type="match status" value="1"/>
</dbReference>
<dbReference type="OrthoDB" id="597123at2"/>
<proteinExistence type="predicted"/>
<protein>
    <recommendedName>
        <fullName evidence="4">Chromosome partition protein Smc</fullName>
    </recommendedName>
</protein>
<sequence length="290" mass="32764">MKNFLLILLALPLLFASCENKKQTEQINLLIQEKNKMLNDAAVKDSLVNDFLMTINEIETNLAEIKSREKLISSQTAQGQELSKPIRDRINEDIRMINELMQSNKNKIAALNRKIKDSDLKIKEFDNMIALANQQLAERDNEILALKEELAGLNFSIAILNDTISVIKDKNRALTGVINDKTNELNTAYFIVGERKALIEKKILNKEGGFLGLGKSQKIAADVDLNEFTRIDIRNLKSIPLGVKKATLMSVHPAGSYELIMTEKKVEEIVIKNPALFWEKSRMLVISTEV</sequence>
<dbReference type="PATRIC" id="fig|1678841.3.peg.1347"/>
<evidence type="ECO:0000256" key="1">
    <source>
        <dbReference type="SAM" id="Coils"/>
    </source>
</evidence>
<reference evidence="2" key="1">
    <citation type="journal article" date="2015" name="Genome Announc.">
        <title>Draft Genome Sequence of Bacteroidales Strain TBC1, a Novel Isolate from a Methanogenic Wastewater Treatment System.</title>
        <authorList>
            <person name="Tourlousse D.M."/>
            <person name="Matsuura N."/>
            <person name="Sun L."/>
            <person name="Toyonaga M."/>
            <person name="Kuroda K."/>
            <person name="Ohashi A."/>
            <person name="Cruz R."/>
            <person name="Yamaguchi T."/>
            <person name="Sekiguchi Y."/>
        </authorList>
    </citation>
    <scope>NUCLEOTIDE SEQUENCE [LARGE SCALE GENOMIC DNA]</scope>
    <source>
        <strain evidence="2">TBC1</strain>
    </source>
</reference>
<dbReference type="Proteomes" id="UP000053091">
    <property type="component" value="Unassembled WGS sequence"/>
</dbReference>
<feature type="coiled-coil region" evidence="1">
    <location>
        <begin position="94"/>
        <end position="149"/>
    </location>
</feature>
<evidence type="ECO:0000313" key="2">
    <source>
        <dbReference type="EMBL" id="GAP43043.1"/>
    </source>
</evidence>
<keyword evidence="3" id="KW-1185">Reference proteome</keyword>
<keyword evidence="1" id="KW-0175">Coiled coil</keyword>
<evidence type="ECO:0008006" key="4">
    <source>
        <dbReference type="Google" id="ProtNLM"/>
    </source>
</evidence>
<name>A0A0S7C2I5_9BACT</name>
<dbReference type="RefSeq" id="WP_062039729.1">
    <property type="nucleotide sequence ID" value="NZ_DF968182.1"/>
</dbReference>
<organism evidence="2">
    <name type="scientific">Lentimicrobium saccharophilum</name>
    <dbReference type="NCBI Taxonomy" id="1678841"/>
    <lineage>
        <taxon>Bacteria</taxon>
        <taxon>Pseudomonadati</taxon>
        <taxon>Bacteroidota</taxon>
        <taxon>Bacteroidia</taxon>
        <taxon>Bacteroidales</taxon>
        <taxon>Lentimicrobiaceae</taxon>
        <taxon>Lentimicrobium</taxon>
    </lineage>
</organism>